<organism evidence="4 5">
    <name type="scientific">Tribonema minus</name>
    <dbReference type="NCBI Taxonomy" id="303371"/>
    <lineage>
        <taxon>Eukaryota</taxon>
        <taxon>Sar</taxon>
        <taxon>Stramenopiles</taxon>
        <taxon>Ochrophyta</taxon>
        <taxon>PX clade</taxon>
        <taxon>Xanthophyceae</taxon>
        <taxon>Tribonematales</taxon>
        <taxon>Tribonemataceae</taxon>
        <taxon>Tribonema</taxon>
    </lineage>
</organism>
<feature type="compositionally biased region" description="Acidic residues" evidence="3">
    <location>
        <begin position="1260"/>
        <end position="1274"/>
    </location>
</feature>
<gene>
    <name evidence="4" type="ORF">JKP88DRAFT_346424</name>
</gene>
<evidence type="ECO:0000313" key="5">
    <source>
        <dbReference type="Proteomes" id="UP000664859"/>
    </source>
</evidence>
<evidence type="ECO:0000313" key="4">
    <source>
        <dbReference type="EMBL" id="KAG5193067.1"/>
    </source>
</evidence>
<evidence type="ECO:0008006" key="6">
    <source>
        <dbReference type="Google" id="ProtNLM"/>
    </source>
</evidence>
<keyword evidence="5" id="KW-1185">Reference proteome</keyword>
<accession>A0A835ZEN5</accession>
<sequence length="1305" mass="138111">MKLAQLEAMTQSQKSRKWWTNGTRPAERCEAHVFQLLRAQDSLHSINKNKQPAERCEAHVFQLLRVQDWRGAVAAIYRARKRGVEVSKSTYLITLKTLTRFEAWDLGLRTMVMARKSGAFTGTDGVSSAFVCAAKSDDWKIALQLKKKMQRHGMELDAKQYCLIIAAAGRSQRWALALQLGSSVLASDESGGQLDEMGQQMELTPRPINAAVSACLRSARWDERAELITLTTSPRWAECEELIARLRRQGVALTASIHCIALRLRLRVDMEAGLQLFREMTQKVYMGAGNGRGIPYGREREIATPPAPFAAAPLFAADARDGAHAIANAYVTVFNVCARGALKDARDVAIQLTRELQNARDVAIQLTRELQRGDRAPCRPVSAGLAIAATALCAAAAAPDCAGEGGVAVTPQLLLAAVRALVYVDAPRDAAALVLLYEPRPAALRVPAARRAADAPRHGAARARTSAPYSEAAVACCKGGLVDLALDIHDCILESPVIPAVCIGALQPRRGMRPTPCGAALSERGAAREDAGAPSNFTLEVGPLAEGKLAGLADVAASARNLTAGLVDAVASSRIAMAAALACNGKRARIVAAFAQNAGLVDVVASARIAAALAHIAGRVDVVASARIAAALGRDGRTVARGLQLFDAVVDRALQSRQPASAKVLLFRAALSLCASAQGGSVALTPGARRERIIDARASSLLNDMRAAGLTVTWRCYNSAMFPSGQHERALSLLHDMRAADLTITARCYNSAMFACAQQKRAAERQPCVTPRCYVGARGACTQAAVPFVSQMRAQSGAKHVDKALQLFAAMQRARVPPTVHTYGVLLSGDGVACVAGAGVATHHGSIHAYTASARCTFRHRVARPRYRRAASAATRFAVPLPRLPPPACKLARSADVLVPRLCADMKSRGIPMTQTCASNAIRALACTGHWVAAQNFYRRRRGASGSARAQFRFAFGDVPRRAPRRRAARARDGSAAIRSAALALWRAAQRPRAWRHASRQSALCVNDARKAACLRARDARPLNREARRAARGGAARGDLHVDYGINPSAFTSTMMANALLDEGRPRRAANILQDIALSGKLSAQFVEQLEPLLAVKPVTTDEVVALTAQLRAVLPWAEVMGAREDAPPVTRKSSGRHAARGAQGSRDSGRGGGAGRHRSDSGRGGDGGAHAQHRRQWGDDGGGDADGGSGSAQRRDDGSASDDGGGGAADADGEFDSDKEDLFGGRDGDYGADDGGDGSSNDSETRRGGAADAASFDHDGDDELDDGWGDSDLPDGSGAQPGSRHSERSGGGSSSSSSSDDDEL</sequence>
<keyword evidence="2" id="KW-0175">Coiled coil</keyword>
<feature type="coiled-coil region" evidence="2">
    <location>
        <begin position="342"/>
        <end position="369"/>
    </location>
</feature>
<keyword evidence="1" id="KW-0677">Repeat</keyword>
<evidence type="ECO:0000256" key="2">
    <source>
        <dbReference type="SAM" id="Coils"/>
    </source>
</evidence>
<feature type="compositionally biased region" description="Basic and acidic residues" evidence="3">
    <location>
        <begin position="1221"/>
        <end position="1230"/>
    </location>
</feature>
<dbReference type="Gene3D" id="1.25.40.10">
    <property type="entry name" value="Tetratricopeptide repeat domain"/>
    <property type="match status" value="3"/>
</dbReference>
<evidence type="ECO:0000256" key="3">
    <source>
        <dbReference type="SAM" id="MobiDB-lite"/>
    </source>
</evidence>
<dbReference type="InterPro" id="IPR011990">
    <property type="entry name" value="TPR-like_helical_dom_sf"/>
</dbReference>
<name>A0A835ZEN5_9STRA</name>
<dbReference type="EMBL" id="JAFCMP010000001">
    <property type="protein sequence ID" value="KAG5193067.1"/>
    <property type="molecule type" value="Genomic_DNA"/>
</dbReference>
<dbReference type="PANTHER" id="PTHR47936:SF1">
    <property type="entry name" value="PENTATRICOPEPTIDE REPEAT-CONTAINING PROTEIN GUN1, CHLOROPLASTIC"/>
    <property type="match status" value="1"/>
</dbReference>
<evidence type="ECO:0000256" key="1">
    <source>
        <dbReference type="ARBA" id="ARBA00022737"/>
    </source>
</evidence>
<proteinExistence type="predicted"/>
<protein>
    <recommendedName>
        <fullName evidence="6">Pentatricopeptide repeat-containing protein</fullName>
    </recommendedName>
</protein>
<dbReference type="PANTHER" id="PTHR47936">
    <property type="entry name" value="PPR_LONG DOMAIN-CONTAINING PROTEIN"/>
    <property type="match status" value="1"/>
</dbReference>
<reference evidence="4" key="1">
    <citation type="submission" date="2021-02" db="EMBL/GenBank/DDBJ databases">
        <title>First Annotated Genome of the Yellow-green Alga Tribonema minus.</title>
        <authorList>
            <person name="Mahan K.M."/>
        </authorList>
    </citation>
    <scope>NUCLEOTIDE SEQUENCE</scope>
    <source>
        <strain evidence="4">UTEX B ZZ1240</strain>
    </source>
</reference>
<feature type="region of interest" description="Disordered" evidence="3">
    <location>
        <begin position="1125"/>
        <end position="1305"/>
    </location>
</feature>
<dbReference type="Proteomes" id="UP000664859">
    <property type="component" value="Unassembled WGS sequence"/>
</dbReference>
<comment type="caution">
    <text evidence="4">The sequence shown here is derived from an EMBL/GenBank/DDBJ whole genome shotgun (WGS) entry which is preliminary data.</text>
</comment>